<dbReference type="AlphaFoldDB" id="A0AAV7TSJ7"/>
<dbReference type="Proteomes" id="UP001066276">
    <property type="component" value="Chromosome 3_2"/>
</dbReference>
<sequence>MVPIEVLTFEKAVLSDVSRLYPKHSYVNIPNREKQALQQLSSDPDIMIKQADKGGAIVIMDTVDYKPASRLTFPVSLDEGFALKPR</sequence>
<evidence type="ECO:0000313" key="3">
    <source>
        <dbReference type="Proteomes" id="UP001066276"/>
    </source>
</evidence>
<dbReference type="EMBL" id="JANPWB010000006">
    <property type="protein sequence ID" value="KAJ1179175.1"/>
    <property type="molecule type" value="Genomic_DNA"/>
</dbReference>
<keyword evidence="3" id="KW-1185">Reference proteome</keyword>
<accession>A0AAV7TSJ7</accession>
<evidence type="ECO:0000313" key="1">
    <source>
        <dbReference type="EMBL" id="KAJ1179174.1"/>
    </source>
</evidence>
<reference evidence="1" key="1">
    <citation type="journal article" date="2022" name="bioRxiv">
        <title>Sequencing and chromosome-scale assembly of the giantPleurodeles waltlgenome.</title>
        <authorList>
            <person name="Brown T."/>
            <person name="Elewa A."/>
            <person name="Iarovenko S."/>
            <person name="Subramanian E."/>
            <person name="Araus A.J."/>
            <person name="Petzold A."/>
            <person name="Susuki M."/>
            <person name="Suzuki K.-i.T."/>
            <person name="Hayashi T."/>
            <person name="Toyoda A."/>
            <person name="Oliveira C."/>
            <person name="Osipova E."/>
            <person name="Leigh N.D."/>
            <person name="Simon A."/>
            <person name="Yun M.H."/>
        </authorList>
    </citation>
    <scope>NUCLEOTIDE SEQUENCE</scope>
    <source>
        <strain evidence="1">20211129_DDA</strain>
        <tissue evidence="1">Liver</tissue>
    </source>
</reference>
<name>A0AAV7TSJ7_PLEWA</name>
<protein>
    <submittedName>
        <fullName evidence="1">Uncharacterized protein</fullName>
    </submittedName>
</protein>
<comment type="caution">
    <text evidence="1">The sequence shown here is derived from an EMBL/GenBank/DDBJ whole genome shotgun (WGS) entry which is preliminary data.</text>
</comment>
<gene>
    <name evidence="1" type="ORF">NDU88_004410</name>
    <name evidence="2" type="ORF">NDU88_004411</name>
</gene>
<dbReference type="EMBL" id="JANPWB010000006">
    <property type="protein sequence ID" value="KAJ1179174.1"/>
    <property type="molecule type" value="Genomic_DNA"/>
</dbReference>
<evidence type="ECO:0000313" key="2">
    <source>
        <dbReference type="EMBL" id="KAJ1179175.1"/>
    </source>
</evidence>
<organism evidence="1 3">
    <name type="scientific">Pleurodeles waltl</name>
    <name type="common">Iberian ribbed newt</name>
    <dbReference type="NCBI Taxonomy" id="8319"/>
    <lineage>
        <taxon>Eukaryota</taxon>
        <taxon>Metazoa</taxon>
        <taxon>Chordata</taxon>
        <taxon>Craniata</taxon>
        <taxon>Vertebrata</taxon>
        <taxon>Euteleostomi</taxon>
        <taxon>Amphibia</taxon>
        <taxon>Batrachia</taxon>
        <taxon>Caudata</taxon>
        <taxon>Salamandroidea</taxon>
        <taxon>Salamandridae</taxon>
        <taxon>Pleurodelinae</taxon>
        <taxon>Pleurodeles</taxon>
    </lineage>
</organism>
<proteinExistence type="predicted"/>